<organism evidence="1 2">
    <name type="scientific">Streptomyces exfoliatus</name>
    <name type="common">Streptomyces hydrogenans</name>
    <dbReference type="NCBI Taxonomy" id="1905"/>
    <lineage>
        <taxon>Bacteria</taxon>
        <taxon>Bacillati</taxon>
        <taxon>Actinomycetota</taxon>
        <taxon>Actinomycetes</taxon>
        <taxon>Kitasatosporales</taxon>
        <taxon>Streptomycetaceae</taxon>
        <taxon>Streptomyces</taxon>
    </lineage>
</organism>
<comment type="caution">
    <text evidence="1">The sequence shown here is derived from an EMBL/GenBank/DDBJ whole genome shotgun (WGS) entry which is preliminary data.</text>
</comment>
<gene>
    <name evidence="1" type="ORF">AB0A76_34620</name>
</gene>
<evidence type="ECO:0000313" key="2">
    <source>
        <dbReference type="Proteomes" id="UP001551210"/>
    </source>
</evidence>
<protein>
    <submittedName>
        <fullName evidence="1">GH3 auxin-responsive promoter family protein</fullName>
    </submittedName>
</protein>
<name>A0ABV3D726_STREX</name>
<dbReference type="EMBL" id="JBEZAM010000107">
    <property type="protein sequence ID" value="MEU7298269.1"/>
    <property type="molecule type" value="Genomic_DNA"/>
</dbReference>
<dbReference type="Pfam" id="PF03321">
    <property type="entry name" value="GH3"/>
    <property type="match status" value="1"/>
</dbReference>
<sequence>MDKQHWQEHWQERRAPFAEECRQARQDLLADLKDPRTAQRRVLADVIDMSAGSVHWREHGYDVVAADHDRFRSVLPVMRYEDFVPEVERETRTKGGILTCSPVMRWLKTSGTTGTPKRVPYT</sequence>
<dbReference type="SUPFAM" id="SSF56801">
    <property type="entry name" value="Acetyl-CoA synthetase-like"/>
    <property type="match status" value="1"/>
</dbReference>
<accession>A0ABV3D726</accession>
<feature type="non-terminal residue" evidence="1">
    <location>
        <position position="122"/>
    </location>
</feature>
<dbReference type="RefSeq" id="WP_359217001.1">
    <property type="nucleotide sequence ID" value="NZ_JBEZAM010000107.1"/>
</dbReference>
<evidence type="ECO:0000313" key="1">
    <source>
        <dbReference type="EMBL" id="MEU7298269.1"/>
    </source>
</evidence>
<reference evidence="1 2" key="1">
    <citation type="submission" date="2024-06" db="EMBL/GenBank/DDBJ databases">
        <title>The Natural Products Discovery Center: Release of the First 8490 Sequenced Strains for Exploring Actinobacteria Biosynthetic Diversity.</title>
        <authorList>
            <person name="Kalkreuter E."/>
            <person name="Kautsar S.A."/>
            <person name="Yang D."/>
            <person name="Bader C.D."/>
            <person name="Teijaro C.N."/>
            <person name="Fluegel L."/>
            <person name="Davis C.M."/>
            <person name="Simpson J.R."/>
            <person name="Lauterbach L."/>
            <person name="Steele A.D."/>
            <person name="Gui C."/>
            <person name="Meng S."/>
            <person name="Li G."/>
            <person name="Viehrig K."/>
            <person name="Ye F."/>
            <person name="Su P."/>
            <person name="Kiefer A.F."/>
            <person name="Nichols A."/>
            <person name="Cepeda A.J."/>
            <person name="Yan W."/>
            <person name="Fan B."/>
            <person name="Jiang Y."/>
            <person name="Adhikari A."/>
            <person name="Zheng C.-J."/>
            <person name="Schuster L."/>
            <person name="Cowan T.M."/>
            <person name="Smanski M.J."/>
            <person name="Chevrette M.G."/>
            <person name="De Carvalho L.P.S."/>
            <person name="Shen B."/>
        </authorList>
    </citation>
    <scope>NUCLEOTIDE SEQUENCE [LARGE SCALE GENOMIC DNA]</scope>
    <source>
        <strain evidence="1 2">NPDC045705</strain>
    </source>
</reference>
<proteinExistence type="predicted"/>
<keyword evidence="2" id="KW-1185">Reference proteome</keyword>
<dbReference type="Proteomes" id="UP001551210">
    <property type="component" value="Unassembled WGS sequence"/>
</dbReference>